<dbReference type="PROSITE" id="PS50088">
    <property type="entry name" value="ANK_REPEAT"/>
    <property type="match status" value="5"/>
</dbReference>
<dbReference type="SUPFAM" id="SSF48403">
    <property type="entry name" value="Ankyrin repeat"/>
    <property type="match status" value="1"/>
</dbReference>
<dbReference type="PRINTS" id="PR01415">
    <property type="entry name" value="ANKYRIN"/>
</dbReference>
<proteinExistence type="predicted"/>
<dbReference type="EnsemblPlants" id="LPERR01G04270.1">
    <property type="protein sequence ID" value="LPERR01G04270.1"/>
    <property type="gene ID" value="LPERR01G04270"/>
</dbReference>
<keyword evidence="5" id="KW-1185">Reference proteome</keyword>
<dbReference type="Proteomes" id="UP000032180">
    <property type="component" value="Chromosome 1"/>
</dbReference>
<feature type="repeat" description="ANK" evidence="1">
    <location>
        <begin position="189"/>
        <end position="221"/>
    </location>
</feature>
<feature type="region of interest" description="Disordered" evidence="3">
    <location>
        <begin position="1"/>
        <end position="21"/>
    </location>
</feature>
<dbReference type="eggNOG" id="KOG0504">
    <property type="taxonomic scope" value="Eukaryota"/>
</dbReference>
<feature type="repeat" description="ANK" evidence="1">
    <location>
        <begin position="287"/>
        <end position="320"/>
    </location>
</feature>
<dbReference type="AlphaFoldDB" id="A0A0D9UXB4"/>
<organism evidence="4 5">
    <name type="scientific">Leersia perrieri</name>
    <dbReference type="NCBI Taxonomy" id="77586"/>
    <lineage>
        <taxon>Eukaryota</taxon>
        <taxon>Viridiplantae</taxon>
        <taxon>Streptophyta</taxon>
        <taxon>Embryophyta</taxon>
        <taxon>Tracheophyta</taxon>
        <taxon>Spermatophyta</taxon>
        <taxon>Magnoliopsida</taxon>
        <taxon>Liliopsida</taxon>
        <taxon>Poales</taxon>
        <taxon>Poaceae</taxon>
        <taxon>BOP clade</taxon>
        <taxon>Oryzoideae</taxon>
        <taxon>Oryzeae</taxon>
        <taxon>Oryzinae</taxon>
        <taxon>Leersia</taxon>
    </lineage>
</organism>
<keyword evidence="2" id="KW-0802">TPR repeat</keyword>
<reference evidence="5" key="2">
    <citation type="submission" date="2013-12" db="EMBL/GenBank/DDBJ databases">
        <authorList>
            <person name="Yu Y."/>
            <person name="Lee S."/>
            <person name="de Baynast K."/>
            <person name="Wissotski M."/>
            <person name="Liu L."/>
            <person name="Talag J."/>
            <person name="Goicoechea J."/>
            <person name="Angelova A."/>
            <person name="Jetty R."/>
            <person name="Kudrna D."/>
            <person name="Golser W."/>
            <person name="Rivera L."/>
            <person name="Zhang J."/>
            <person name="Wing R."/>
        </authorList>
    </citation>
    <scope>NUCLEOTIDE SEQUENCE</scope>
</reference>
<dbReference type="SMART" id="SM00248">
    <property type="entry name" value="ANK"/>
    <property type="match status" value="6"/>
</dbReference>
<dbReference type="eggNOG" id="KOG0548">
    <property type="taxonomic scope" value="Eukaryota"/>
</dbReference>
<dbReference type="PANTHER" id="PTHR46224:SF34">
    <property type="entry name" value="OS01G0171100 PROTEIN"/>
    <property type="match status" value="1"/>
</dbReference>
<feature type="repeat" description="ANK" evidence="1">
    <location>
        <begin position="97"/>
        <end position="130"/>
    </location>
</feature>
<dbReference type="InterPro" id="IPR036770">
    <property type="entry name" value="Ankyrin_rpt-contain_sf"/>
</dbReference>
<evidence type="ECO:0000313" key="5">
    <source>
        <dbReference type="Proteomes" id="UP000032180"/>
    </source>
</evidence>
<evidence type="ECO:0000313" key="4">
    <source>
        <dbReference type="EnsemblPlants" id="LPERR01G04270.1"/>
    </source>
</evidence>
<dbReference type="InterPro" id="IPR019734">
    <property type="entry name" value="TPR_rpt"/>
</dbReference>
<dbReference type="InterPro" id="IPR002110">
    <property type="entry name" value="Ankyrin_rpt"/>
</dbReference>
<name>A0A0D9UXB4_9ORYZ</name>
<dbReference type="PROSITE" id="PS50297">
    <property type="entry name" value="ANK_REP_REGION"/>
    <property type="match status" value="4"/>
</dbReference>
<dbReference type="Gene3D" id="1.25.40.20">
    <property type="entry name" value="Ankyrin repeat-containing domain"/>
    <property type="match status" value="2"/>
</dbReference>
<dbReference type="PROSITE" id="PS50005">
    <property type="entry name" value="TPR"/>
    <property type="match status" value="1"/>
</dbReference>
<dbReference type="Gene3D" id="1.25.40.10">
    <property type="entry name" value="Tetratricopeptide repeat domain"/>
    <property type="match status" value="1"/>
</dbReference>
<feature type="repeat" description="ANK" evidence="1">
    <location>
        <begin position="155"/>
        <end position="187"/>
    </location>
</feature>
<protein>
    <submittedName>
        <fullName evidence="4">Uncharacterized protein</fullName>
    </submittedName>
</protein>
<dbReference type="InterPro" id="IPR051616">
    <property type="entry name" value="Cul2-RING_E3_ligase_SR"/>
</dbReference>
<accession>A0A0D9UXB4</accession>
<dbReference type="STRING" id="77586.A0A0D9UXB4"/>
<dbReference type="HOGENOM" id="CLU_000134_44_6_1"/>
<feature type="repeat" description="TPR" evidence="2">
    <location>
        <begin position="448"/>
        <end position="481"/>
    </location>
</feature>
<dbReference type="PANTHER" id="PTHR46224">
    <property type="entry name" value="ANKYRIN REPEAT FAMILY PROTEIN"/>
    <property type="match status" value="1"/>
</dbReference>
<reference evidence="4" key="3">
    <citation type="submission" date="2015-04" db="UniProtKB">
        <authorList>
            <consortium name="EnsemblPlants"/>
        </authorList>
    </citation>
    <scope>IDENTIFICATION</scope>
</reference>
<dbReference type="InterPro" id="IPR011990">
    <property type="entry name" value="TPR-like_helical_dom_sf"/>
</dbReference>
<sequence length="564" mass="60221">MDVVDFTSSPPATPPPAPSIRVGVDARDEERLDQDHQYYRCAGELLRAAAVGDLHLLATLPRTAAFLANLIRCDLGMAAEVARHGGEGGVGGVRSSCGRGVLHLAAANGRTDACLFLLLALGLPVDSRSASGAPPFSRLISCFVFGVARSFTPASRETALLLAATFGHTSTAAYLLDRGADPSTPDPDGGETPLHWAAYNGDSELARLLLVRGADVGAANARGTALHVATAQGHAAVVGVLLDHGADPNKIANCVFTPLVSSLLGRSLECMKLLIQAGANVNGAGFNGATPLMLACSRSGSIGFIKCLLESGANPNIHDELGRLPVEIAAIHAEREAIEVLFPLTCQVHTILNWSVDGIIRFVKSAAYKERMRDASCKRKDDLKEQGNSAYNNKDYDDAILLYSMAMKFDNTDAILYSNRSACWLNLGIGDEAISDAQICSKMQPDWAKGYYRQGMAFSLLQDYASASDVLHRALKLDPRNATIAKALRDVLEAGRPRMEESAAACIHQKKRMECSTTFEIHRKCVASLGRSGDVPRRPLWGSGWMDLPPVNNVPESSESSGVI</sequence>
<dbReference type="Gramene" id="LPERR01G04270.1">
    <property type="protein sequence ID" value="LPERR01G04270.1"/>
    <property type="gene ID" value="LPERR01G04270"/>
</dbReference>
<feature type="repeat" description="ANK" evidence="1">
    <location>
        <begin position="221"/>
        <end position="253"/>
    </location>
</feature>
<dbReference type="SUPFAM" id="SSF48452">
    <property type="entry name" value="TPR-like"/>
    <property type="match status" value="1"/>
</dbReference>
<reference evidence="4 5" key="1">
    <citation type="submission" date="2012-08" db="EMBL/GenBank/DDBJ databases">
        <title>Oryza genome evolution.</title>
        <authorList>
            <person name="Wing R.A."/>
        </authorList>
    </citation>
    <scope>NUCLEOTIDE SEQUENCE</scope>
</reference>
<dbReference type="Pfam" id="PF12796">
    <property type="entry name" value="Ank_2"/>
    <property type="match status" value="2"/>
</dbReference>
<dbReference type="SMART" id="SM00028">
    <property type="entry name" value="TPR"/>
    <property type="match status" value="3"/>
</dbReference>
<evidence type="ECO:0000256" key="2">
    <source>
        <dbReference type="PROSITE-ProRule" id="PRU00339"/>
    </source>
</evidence>
<evidence type="ECO:0000256" key="3">
    <source>
        <dbReference type="SAM" id="MobiDB-lite"/>
    </source>
</evidence>
<evidence type="ECO:0000256" key="1">
    <source>
        <dbReference type="PROSITE-ProRule" id="PRU00023"/>
    </source>
</evidence>
<keyword evidence="1" id="KW-0040">ANK repeat</keyword>